<gene>
    <name evidence="2" type="ORF">Adt_02532</name>
</gene>
<accession>A0ABD1VVY2</accession>
<sequence length="188" mass="21705">MELLMQYLSASIWKLGFGYWRKNGEIYPQVYPPLTWQADPPLTWQAPRQRSSPRQRPFCVKHINTKWFTSDKTKKIEPGENPRLPDNLPGENPRRQENLPRENPRRQENLPVGLHNRAQIIGSVLGRADHRICDLRSVQLSADLAGLRDHAQIIGSALGRVDHRICATERRSEPNDRISLGICFFFFG</sequence>
<feature type="compositionally biased region" description="Basic and acidic residues" evidence="1">
    <location>
        <begin position="92"/>
        <end position="108"/>
    </location>
</feature>
<dbReference type="AlphaFoldDB" id="A0ABD1VVY2"/>
<proteinExistence type="predicted"/>
<dbReference type="Proteomes" id="UP001604336">
    <property type="component" value="Unassembled WGS sequence"/>
</dbReference>
<evidence type="ECO:0000256" key="1">
    <source>
        <dbReference type="SAM" id="MobiDB-lite"/>
    </source>
</evidence>
<evidence type="ECO:0000313" key="2">
    <source>
        <dbReference type="EMBL" id="KAL2541554.1"/>
    </source>
</evidence>
<keyword evidence="3" id="KW-1185">Reference proteome</keyword>
<reference evidence="3" key="1">
    <citation type="submission" date="2024-07" db="EMBL/GenBank/DDBJ databases">
        <title>Two chromosome-level genome assemblies of Korean endemic species Abeliophyllum distichum and Forsythia ovata (Oleaceae).</title>
        <authorList>
            <person name="Jang H."/>
        </authorList>
    </citation>
    <scope>NUCLEOTIDE SEQUENCE [LARGE SCALE GENOMIC DNA]</scope>
</reference>
<comment type="caution">
    <text evidence="2">The sequence shown here is derived from an EMBL/GenBank/DDBJ whole genome shotgun (WGS) entry which is preliminary data.</text>
</comment>
<evidence type="ECO:0000313" key="3">
    <source>
        <dbReference type="Proteomes" id="UP001604336"/>
    </source>
</evidence>
<dbReference type="EMBL" id="JBFOLK010000001">
    <property type="protein sequence ID" value="KAL2541554.1"/>
    <property type="molecule type" value="Genomic_DNA"/>
</dbReference>
<feature type="compositionally biased region" description="Basic and acidic residues" evidence="1">
    <location>
        <begin position="70"/>
        <end position="80"/>
    </location>
</feature>
<feature type="region of interest" description="Disordered" evidence="1">
    <location>
        <begin position="70"/>
        <end position="112"/>
    </location>
</feature>
<name>A0ABD1VVY2_9LAMI</name>
<organism evidence="2 3">
    <name type="scientific">Abeliophyllum distichum</name>
    <dbReference type="NCBI Taxonomy" id="126358"/>
    <lineage>
        <taxon>Eukaryota</taxon>
        <taxon>Viridiplantae</taxon>
        <taxon>Streptophyta</taxon>
        <taxon>Embryophyta</taxon>
        <taxon>Tracheophyta</taxon>
        <taxon>Spermatophyta</taxon>
        <taxon>Magnoliopsida</taxon>
        <taxon>eudicotyledons</taxon>
        <taxon>Gunneridae</taxon>
        <taxon>Pentapetalae</taxon>
        <taxon>asterids</taxon>
        <taxon>lamiids</taxon>
        <taxon>Lamiales</taxon>
        <taxon>Oleaceae</taxon>
        <taxon>Forsythieae</taxon>
        <taxon>Abeliophyllum</taxon>
    </lineage>
</organism>
<protein>
    <submittedName>
        <fullName evidence="2">Uncharacterized protein</fullName>
    </submittedName>
</protein>